<name>A0A932HYV6_UNCTE</name>
<proteinExistence type="predicted"/>
<dbReference type="EMBL" id="JACPUR010000018">
    <property type="protein sequence ID" value="MBI3127583.1"/>
    <property type="molecule type" value="Genomic_DNA"/>
</dbReference>
<organism evidence="1 2">
    <name type="scientific">Tectimicrobiota bacterium</name>
    <dbReference type="NCBI Taxonomy" id="2528274"/>
    <lineage>
        <taxon>Bacteria</taxon>
        <taxon>Pseudomonadati</taxon>
        <taxon>Nitrospinota/Tectimicrobiota group</taxon>
        <taxon>Candidatus Tectimicrobiota</taxon>
    </lineage>
</organism>
<comment type="caution">
    <text evidence="1">The sequence shown here is derived from an EMBL/GenBank/DDBJ whole genome shotgun (WGS) entry which is preliminary data.</text>
</comment>
<dbReference type="Gene3D" id="1.10.10.10">
    <property type="entry name" value="Winged helix-like DNA-binding domain superfamily/Winged helix DNA-binding domain"/>
    <property type="match status" value="1"/>
</dbReference>
<dbReference type="InterPro" id="IPR036388">
    <property type="entry name" value="WH-like_DNA-bd_sf"/>
</dbReference>
<protein>
    <submittedName>
        <fullName evidence="1">Sigma-70 family RNA polymerase sigma factor</fullName>
    </submittedName>
</protein>
<gene>
    <name evidence="1" type="ORF">HYZ11_08275</name>
</gene>
<reference evidence="1" key="1">
    <citation type="submission" date="2020-07" db="EMBL/GenBank/DDBJ databases">
        <title>Huge and variable diversity of episymbiotic CPR bacteria and DPANN archaea in groundwater ecosystems.</title>
        <authorList>
            <person name="He C.Y."/>
            <person name="Keren R."/>
            <person name="Whittaker M."/>
            <person name="Farag I.F."/>
            <person name="Doudna J."/>
            <person name="Cate J.H.D."/>
            <person name="Banfield J.F."/>
        </authorList>
    </citation>
    <scope>NUCLEOTIDE SEQUENCE</scope>
    <source>
        <strain evidence="1">NC_groundwater_763_Ag_S-0.2um_68_21</strain>
    </source>
</reference>
<sequence length="124" mass="14421">MAVFKSLTHALAWYYAERLRAGAPSALRFDPDALLHRSRPGPRDEHLVKMCDVAQLVEQETDYTQKVLFMFYGFDLEARQIAEELKKTEAGIEGTIQRARRSLRYEMEIRGLIPNGERWGRHRA</sequence>
<dbReference type="AlphaFoldDB" id="A0A932HYV6"/>
<dbReference type="InterPro" id="IPR013324">
    <property type="entry name" value="RNA_pol_sigma_r3/r4-like"/>
</dbReference>
<dbReference type="SUPFAM" id="SSF88659">
    <property type="entry name" value="Sigma3 and sigma4 domains of RNA polymerase sigma factors"/>
    <property type="match status" value="1"/>
</dbReference>
<evidence type="ECO:0000313" key="2">
    <source>
        <dbReference type="Proteomes" id="UP000782312"/>
    </source>
</evidence>
<accession>A0A932HYV6</accession>
<evidence type="ECO:0000313" key="1">
    <source>
        <dbReference type="EMBL" id="MBI3127583.1"/>
    </source>
</evidence>
<dbReference type="Proteomes" id="UP000782312">
    <property type="component" value="Unassembled WGS sequence"/>
</dbReference>